<dbReference type="EMBL" id="JAKOGI010000340">
    <property type="protein sequence ID" value="KAJ8436504.1"/>
    <property type="molecule type" value="Genomic_DNA"/>
</dbReference>
<feature type="region of interest" description="Disordered" evidence="1">
    <location>
        <begin position="334"/>
        <end position="382"/>
    </location>
</feature>
<reference evidence="2" key="1">
    <citation type="submission" date="2022-04" db="EMBL/GenBank/DDBJ databases">
        <title>Carnegiea gigantea Genome sequencing and assembly v2.</title>
        <authorList>
            <person name="Copetti D."/>
            <person name="Sanderson M.J."/>
            <person name="Burquez A."/>
            <person name="Wojciechowski M.F."/>
        </authorList>
    </citation>
    <scope>NUCLEOTIDE SEQUENCE</scope>
    <source>
        <strain evidence="2">SGP5-SGP5p</strain>
        <tissue evidence="2">Aerial part</tissue>
    </source>
</reference>
<sequence length="427" mass="48445">MRFGNKIKLRDLEVDFLVMDVSIAYNVTIRRPTLYMIKTVILPCCSKFNMSLMTTVIEPLVKQHRCPRIEPFDYKMKKPRGEPPAVAKALTICAMTIKNQGRSPQNLQMMLKSCHWRMHAQHAWSNIAQPQASVTLATHSDSCFSHHKIWSLEVIRVGLLGRIEFHHPGKHQKKSQSRMLDTSTPLFVEPNLWLSLLGLNPQTLSETSSHEPPLQKDKNLRHKWAEKASLVVFAIDISEVIHGRLLGCYGCPKGASDWLIRAPNWEITPVVLTPDDEEVILLVILYADLIYNLMNRKAYNVGKSHAVYKNAPGQWFLDDDVRIRKHKLIQAATNARETHNQQSESVFTTDKNHNKKKMQTKDRRWESPSSKKTHLSPPRAAKVSFNPTLSSGTFVGAMAAMSAATTLLLAANNSSLWMPSQISNTYH</sequence>
<keyword evidence="3" id="KW-1185">Reference proteome</keyword>
<organism evidence="2 3">
    <name type="scientific">Carnegiea gigantea</name>
    <dbReference type="NCBI Taxonomy" id="171969"/>
    <lineage>
        <taxon>Eukaryota</taxon>
        <taxon>Viridiplantae</taxon>
        <taxon>Streptophyta</taxon>
        <taxon>Embryophyta</taxon>
        <taxon>Tracheophyta</taxon>
        <taxon>Spermatophyta</taxon>
        <taxon>Magnoliopsida</taxon>
        <taxon>eudicotyledons</taxon>
        <taxon>Gunneridae</taxon>
        <taxon>Pentapetalae</taxon>
        <taxon>Caryophyllales</taxon>
        <taxon>Cactineae</taxon>
        <taxon>Cactaceae</taxon>
        <taxon>Cactoideae</taxon>
        <taxon>Echinocereeae</taxon>
        <taxon>Carnegiea</taxon>
    </lineage>
</organism>
<protein>
    <submittedName>
        <fullName evidence="2">Uncharacterized protein</fullName>
    </submittedName>
</protein>
<evidence type="ECO:0000313" key="2">
    <source>
        <dbReference type="EMBL" id="KAJ8436504.1"/>
    </source>
</evidence>
<evidence type="ECO:0000256" key="1">
    <source>
        <dbReference type="SAM" id="MobiDB-lite"/>
    </source>
</evidence>
<name>A0A9Q1K464_9CARY</name>
<dbReference type="AlphaFoldDB" id="A0A9Q1K464"/>
<dbReference type="Proteomes" id="UP001153076">
    <property type="component" value="Unassembled WGS sequence"/>
</dbReference>
<gene>
    <name evidence="2" type="ORF">Cgig2_003202</name>
</gene>
<evidence type="ECO:0000313" key="3">
    <source>
        <dbReference type="Proteomes" id="UP001153076"/>
    </source>
</evidence>
<accession>A0A9Q1K464</accession>
<proteinExistence type="predicted"/>
<dbReference type="OrthoDB" id="2919534at2759"/>
<comment type="caution">
    <text evidence="2">The sequence shown here is derived from an EMBL/GenBank/DDBJ whole genome shotgun (WGS) entry which is preliminary data.</text>
</comment>
<feature type="compositionally biased region" description="Polar residues" evidence="1">
    <location>
        <begin position="334"/>
        <end position="349"/>
    </location>
</feature>